<accession>A0A1Q2CR93</accession>
<feature type="transmembrane region" description="Helical" evidence="6">
    <location>
        <begin position="320"/>
        <end position="347"/>
    </location>
</feature>
<dbReference type="RefSeq" id="WP_077686927.1">
    <property type="nucleotide sequence ID" value="NZ_CP019606.1"/>
</dbReference>
<name>A0A1Q2CR93_9ACTN</name>
<feature type="transmembrane region" description="Helical" evidence="6">
    <location>
        <begin position="204"/>
        <end position="228"/>
    </location>
</feature>
<keyword evidence="3 6" id="KW-0812">Transmembrane</keyword>
<evidence type="ECO:0000256" key="3">
    <source>
        <dbReference type="ARBA" id="ARBA00022692"/>
    </source>
</evidence>
<dbReference type="EMBL" id="CP019606">
    <property type="protein sequence ID" value="AQP48585.1"/>
    <property type="molecule type" value="Genomic_DNA"/>
</dbReference>
<dbReference type="STRING" id="1332264.BW730_14835"/>
<evidence type="ECO:0000256" key="4">
    <source>
        <dbReference type="ARBA" id="ARBA00022989"/>
    </source>
</evidence>
<dbReference type="PRINTS" id="PR00173">
    <property type="entry name" value="EDTRNSPORT"/>
</dbReference>
<proteinExistence type="predicted"/>
<dbReference type="AlphaFoldDB" id="A0A1Q2CR93"/>
<feature type="transmembrane region" description="Helical" evidence="6">
    <location>
        <begin position="18"/>
        <end position="38"/>
    </location>
</feature>
<dbReference type="GO" id="GO:0032329">
    <property type="term" value="P:serine transport"/>
    <property type="evidence" value="ECO:0007669"/>
    <property type="project" value="TreeGrafter"/>
</dbReference>
<evidence type="ECO:0000313" key="7">
    <source>
        <dbReference type="EMBL" id="AQP48585.1"/>
    </source>
</evidence>
<evidence type="ECO:0000256" key="6">
    <source>
        <dbReference type="SAM" id="Phobius"/>
    </source>
</evidence>
<dbReference type="InterPro" id="IPR036458">
    <property type="entry name" value="Na:dicarbo_symporter_sf"/>
</dbReference>
<organism evidence="7 8">
    <name type="scientific">Tessaracoccus aquimaris</name>
    <dbReference type="NCBI Taxonomy" id="1332264"/>
    <lineage>
        <taxon>Bacteria</taxon>
        <taxon>Bacillati</taxon>
        <taxon>Actinomycetota</taxon>
        <taxon>Actinomycetes</taxon>
        <taxon>Propionibacteriales</taxon>
        <taxon>Propionibacteriaceae</taxon>
        <taxon>Tessaracoccus</taxon>
    </lineage>
</organism>
<gene>
    <name evidence="7" type="ORF">BW730_14835</name>
</gene>
<dbReference type="Proteomes" id="UP000188145">
    <property type="component" value="Chromosome"/>
</dbReference>
<reference evidence="8" key="1">
    <citation type="submission" date="2017-02" db="EMBL/GenBank/DDBJ databases">
        <title>Tessaracoccus aquaemaris sp. nov., isolated from the intestine of a Korean rockfish, Sebastes schlegelii, in a marine aquaculture pond.</title>
        <authorList>
            <person name="Tak E.J."/>
            <person name="Bae J.-W."/>
        </authorList>
    </citation>
    <scope>NUCLEOTIDE SEQUENCE [LARGE SCALE GENOMIC DNA]</scope>
    <source>
        <strain evidence="8">NSG39</strain>
    </source>
</reference>
<sequence length="414" mass="43302">MTAASQVTPESTSRRPSLLILIVIAIALGVVCGLFFPAGLTRVFVTFNALFGQFLGFAIPLIILGLIAPAIAELGRGAGKWLAITAGIAYLSTLIAGFMGYGASMLVLPRVLPSDPPEALTNPETSLLEPYFSLDIPALFGVTTAVVLAFVVGVALTAIKAPTLMTGFVEFRALVNWMITKIIIPLLPIYIFGIFLNMTQGGQVATVIVTFLGVVVFVFILTWIMLLLQFTVAGAVSGRNPIKMLGTMLPAYMTALGTSSSAATIPVTLRQAVKMGVSKPVAAFTVPLCATIHLAGSMIKITCFSLAVMMLFGIEIKPGLVIGFIFMLGIMMVAAPGVPGGAIMTAAGLLSSMLGFNEAQVGLMIATYIAIDSFGTATNVTGDGAISAIMDKLIGKGKGQEELTLEAEELEVRV</sequence>
<evidence type="ECO:0000256" key="5">
    <source>
        <dbReference type="ARBA" id="ARBA00023136"/>
    </source>
</evidence>
<dbReference type="InterPro" id="IPR001991">
    <property type="entry name" value="Na-dicarboxylate_symporter"/>
</dbReference>
<evidence type="ECO:0000313" key="8">
    <source>
        <dbReference type="Proteomes" id="UP000188145"/>
    </source>
</evidence>
<feature type="transmembrane region" description="Helical" evidence="6">
    <location>
        <begin position="81"/>
        <end position="103"/>
    </location>
</feature>
<dbReference type="PANTHER" id="PTHR42865">
    <property type="entry name" value="PROTON/GLUTAMATE-ASPARTATE SYMPORTER"/>
    <property type="match status" value="1"/>
</dbReference>
<feature type="transmembrane region" description="Helical" evidence="6">
    <location>
        <begin position="136"/>
        <end position="159"/>
    </location>
</feature>
<feature type="transmembrane region" description="Helical" evidence="6">
    <location>
        <begin position="50"/>
        <end position="72"/>
    </location>
</feature>
<feature type="transmembrane region" description="Helical" evidence="6">
    <location>
        <begin position="249"/>
        <end position="269"/>
    </location>
</feature>
<feature type="transmembrane region" description="Helical" evidence="6">
    <location>
        <begin position="171"/>
        <end position="192"/>
    </location>
</feature>
<evidence type="ECO:0000256" key="2">
    <source>
        <dbReference type="ARBA" id="ARBA00022448"/>
    </source>
</evidence>
<dbReference type="OrthoDB" id="9768885at2"/>
<keyword evidence="5 6" id="KW-0472">Membrane</keyword>
<dbReference type="PANTHER" id="PTHR42865:SF8">
    <property type="entry name" value="SERINE_THREONINE TRANSPORTER SSTT"/>
    <property type="match status" value="1"/>
</dbReference>
<keyword evidence="8" id="KW-1185">Reference proteome</keyword>
<protein>
    <submittedName>
        <fullName evidence="7">Sodium:proton antiporter</fullName>
    </submittedName>
</protein>
<dbReference type="Gene3D" id="1.10.3860.10">
    <property type="entry name" value="Sodium:dicarboxylate symporter"/>
    <property type="match status" value="1"/>
</dbReference>
<keyword evidence="2" id="KW-0813">Transport</keyword>
<evidence type="ECO:0000256" key="1">
    <source>
        <dbReference type="ARBA" id="ARBA00004141"/>
    </source>
</evidence>
<comment type="subcellular location">
    <subcellularLocation>
        <location evidence="1">Membrane</location>
        <topology evidence="1">Multi-pass membrane protein</topology>
    </subcellularLocation>
</comment>
<dbReference type="GO" id="GO:0005886">
    <property type="term" value="C:plasma membrane"/>
    <property type="evidence" value="ECO:0007669"/>
    <property type="project" value="TreeGrafter"/>
</dbReference>
<keyword evidence="4 6" id="KW-1133">Transmembrane helix</keyword>
<dbReference type="SUPFAM" id="SSF118215">
    <property type="entry name" value="Proton glutamate symport protein"/>
    <property type="match status" value="1"/>
</dbReference>
<dbReference type="Pfam" id="PF00375">
    <property type="entry name" value="SDF"/>
    <property type="match status" value="1"/>
</dbReference>
<feature type="transmembrane region" description="Helical" evidence="6">
    <location>
        <begin position="281"/>
        <end position="308"/>
    </location>
</feature>
<dbReference type="GO" id="GO:0005295">
    <property type="term" value="F:neutral L-amino acid:sodium symporter activity"/>
    <property type="evidence" value="ECO:0007669"/>
    <property type="project" value="TreeGrafter"/>
</dbReference>
<dbReference type="KEGG" id="tes:BW730_14835"/>